<evidence type="ECO:0000313" key="3">
    <source>
        <dbReference type="Proteomes" id="UP000295258"/>
    </source>
</evidence>
<keyword evidence="3" id="KW-1185">Reference proteome</keyword>
<feature type="domain" description="N-acetyltransferase" evidence="1">
    <location>
        <begin position="15"/>
        <end position="49"/>
    </location>
</feature>
<proteinExistence type="predicted"/>
<dbReference type="SUPFAM" id="SSF55729">
    <property type="entry name" value="Acyl-CoA N-acyltransferases (Nat)"/>
    <property type="match status" value="1"/>
</dbReference>
<organism evidence="2 3">
    <name type="scientific">Nonomuraea deserti</name>
    <dbReference type="NCBI Taxonomy" id="1848322"/>
    <lineage>
        <taxon>Bacteria</taxon>
        <taxon>Bacillati</taxon>
        <taxon>Actinomycetota</taxon>
        <taxon>Actinomycetes</taxon>
        <taxon>Streptosporangiales</taxon>
        <taxon>Streptosporangiaceae</taxon>
        <taxon>Nonomuraea</taxon>
    </lineage>
</organism>
<accession>A0A4R4W2S3</accession>
<sequence length="61" mass="6532">MTHSDLSWGFFRSTALVEYSIYVHPGCQAHGVGKALLSAFIAGSQDAGVWTIWSMAVQTGS</sequence>
<gene>
    <name evidence="2" type="ORF">E1292_00560</name>
</gene>
<dbReference type="InterPro" id="IPR016181">
    <property type="entry name" value="Acyl_CoA_acyltransferase"/>
</dbReference>
<dbReference type="Proteomes" id="UP000295258">
    <property type="component" value="Unassembled WGS sequence"/>
</dbReference>
<dbReference type="GO" id="GO:0016747">
    <property type="term" value="F:acyltransferase activity, transferring groups other than amino-acyl groups"/>
    <property type="evidence" value="ECO:0007669"/>
    <property type="project" value="InterPro"/>
</dbReference>
<dbReference type="Gene3D" id="3.40.630.30">
    <property type="match status" value="1"/>
</dbReference>
<dbReference type="Pfam" id="PF00583">
    <property type="entry name" value="Acetyltransf_1"/>
    <property type="match status" value="1"/>
</dbReference>
<comment type="caution">
    <text evidence="2">The sequence shown here is derived from an EMBL/GenBank/DDBJ whole genome shotgun (WGS) entry which is preliminary data.</text>
</comment>
<dbReference type="CDD" id="cd04301">
    <property type="entry name" value="NAT_SF"/>
    <property type="match status" value="1"/>
</dbReference>
<evidence type="ECO:0000259" key="1">
    <source>
        <dbReference type="Pfam" id="PF00583"/>
    </source>
</evidence>
<name>A0A4R4W2S3_9ACTN</name>
<evidence type="ECO:0000313" key="2">
    <source>
        <dbReference type="EMBL" id="TDD12792.1"/>
    </source>
</evidence>
<dbReference type="AlphaFoldDB" id="A0A4R4W2S3"/>
<protein>
    <recommendedName>
        <fullName evidence="1">N-acetyltransferase domain-containing protein</fullName>
    </recommendedName>
</protein>
<dbReference type="EMBL" id="SMKO01000001">
    <property type="protein sequence ID" value="TDD12792.1"/>
    <property type="molecule type" value="Genomic_DNA"/>
</dbReference>
<dbReference type="InterPro" id="IPR000182">
    <property type="entry name" value="GNAT_dom"/>
</dbReference>
<dbReference type="RefSeq" id="WP_132590830.1">
    <property type="nucleotide sequence ID" value="NZ_SMKO01000001.1"/>
</dbReference>
<reference evidence="2 3" key="1">
    <citation type="submission" date="2019-03" db="EMBL/GenBank/DDBJ databases">
        <title>Draft genome sequences of novel Actinobacteria.</title>
        <authorList>
            <person name="Sahin N."/>
            <person name="Ay H."/>
            <person name="Saygin H."/>
        </authorList>
    </citation>
    <scope>NUCLEOTIDE SEQUENCE [LARGE SCALE GENOMIC DNA]</scope>
    <source>
        <strain evidence="2 3">KC310</strain>
    </source>
</reference>